<evidence type="ECO:0000256" key="1">
    <source>
        <dbReference type="SAM" id="MobiDB-lite"/>
    </source>
</evidence>
<feature type="region of interest" description="Disordered" evidence="1">
    <location>
        <begin position="158"/>
        <end position="182"/>
    </location>
</feature>
<dbReference type="AlphaFoldDB" id="A0A699ZZC4"/>
<dbReference type="EMBL" id="BLLF01002468">
    <property type="protein sequence ID" value="GFH24186.1"/>
    <property type="molecule type" value="Genomic_DNA"/>
</dbReference>
<name>A0A699ZZC4_HAELA</name>
<organism evidence="2 3">
    <name type="scientific">Haematococcus lacustris</name>
    <name type="common">Green alga</name>
    <name type="synonym">Haematococcus pluvialis</name>
    <dbReference type="NCBI Taxonomy" id="44745"/>
    <lineage>
        <taxon>Eukaryota</taxon>
        <taxon>Viridiplantae</taxon>
        <taxon>Chlorophyta</taxon>
        <taxon>core chlorophytes</taxon>
        <taxon>Chlorophyceae</taxon>
        <taxon>CS clade</taxon>
        <taxon>Chlamydomonadales</taxon>
        <taxon>Haematococcaceae</taxon>
        <taxon>Haematococcus</taxon>
    </lineage>
</organism>
<keyword evidence="3" id="KW-1185">Reference proteome</keyword>
<reference evidence="2 3" key="1">
    <citation type="submission" date="2020-02" db="EMBL/GenBank/DDBJ databases">
        <title>Draft genome sequence of Haematococcus lacustris strain NIES-144.</title>
        <authorList>
            <person name="Morimoto D."/>
            <person name="Nakagawa S."/>
            <person name="Yoshida T."/>
            <person name="Sawayama S."/>
        </authorList>
    </citation>
    <scope>NUCLEOTIDE SEQUENCE [LARGE SCALE GENOMIC DNA]</scope>
    <source>
        <strain evidence="2 3">NIES-144</strain>
    </source>
</reference>
<comment type="caution">
    <text evidence="2">The sequence shown here is derived from an EMBL/GenBank/DDBJ whole genome shotgun (WGS) entry which is preliminary data.</text>
</comment>
<proteinExistence type="predicted"/>
<sequence>MFKLDCAHSQGNTHCRIQGKSEWSVHIQAAGMVVHVGLGLCELHLVHALTRVPVEEGLAPEHGRELLAHTLEHLLDGGAVADEGGGQLQALGGDVAHRGLDVVGDPLHKVGRLRHRQGAVLLRAAGGQRGEAHHEEVQAREGDQVHGQLAQVRVELAGEAQGAGDARHDGGDQMGAHAAASAATQGVGDLEACSQEPGGGISSRMGTRLVFMLGHVAHWQLLALLHCGGAAEPPA</sequence>
<dbReference type="Proteomes" id="UP000485058">
    <property type="component" value="Unassembled WGS sequence"/>
</dbReference>
<gene>
    <name evidence="2" type="ORF">HaLaN_21931</name>
</gene>
<protein>
    <submittedName>
        <fullName evidence="2">Uncharacterized protein</fullName>
    </submittedName>
</protein>
<evidence type="ECO:0000313" key="3">
    <source>
        <dbReference type="Proteomes" id="UP000485058"/>
    </source>
</evidence>
<accession>A0A699ZZC4</accession>
<evidence type="ECO:0000313" key="2">
    <source>
        <dbReference type="EMBL" id="GFH24186.1"/>
    </source>
</evidence>